<dbReference type="GO" id="GO:0043546">
    <property type="term" value="F:molybdopterin cofactor binding"/>
    <property type="evidence" value="ECO:0007669"/>
    <property type="project" value="UniProtKB-UniRule"/>
</dbReference>
<dbReference type="HAMAP" id="MF_01206">
    <property type="entry name" value="MsrP"/>
    <property type="match status" value="1"/>
</dbReference>
<reference evidence="7 8" key="1">
    <citation type="journal article" date="2009" name="Stand. Genomic Sci.">
        <title>Complete genome sequence of Pirellula staleyi type strain (ATCC 27377).</title>
        <authorList>
            <person name="Clum A."/>
            <person name="Tindall B.J."/>
            <person name="Sikorski J."/>
            <person name="Ivanova N."/>
            <person name="Mavrommatis K."/>
            <person name="Lucas S."/>
            <person name="Glavina del Rio T."/>
            <person name="Nolan M."/>
            <person name="Chen F."/>
            <person name="Tice H."/>
            <person name="Pitluck S."/>
            <person name="Cheng J.F."/>
            <person name="Chertkov O."/>
            <person name="Brettin T."/>
            <person name="Han C."/>
            <person name="Detter J.C."/>
            <person name="Kuske C."/>
            <person name="Bruce D."/>
            <person name="Goodwin L."/>
            <person name="Ovchinikova G."/>
            <person name="Pati A."/>
            <person name="Mikhailova N."/>
            <person name="Chen A."/>
            <person name="Palaniappan K."/>
            <person name="Land M."/>
            <person name="Hauser L."/>
            <person name="Chang Y.J."/>
            <person name="Jeffries C.D."/>
            <person name="Chain P."/>
            <person name="Rohde M."/>
            <person name="Goker M."/>
            <person name="Bristow J."/>
            <person name="Eisen J.A."/>
            <person name="Markowitz V."/>
            <person name="Hugenholtz P."/>
            <person name="Kyrpides N.C."/>
            <person name="Klenk H.P."/>
            <person name="Lapidus A."/>
        </authorList>
    </citation>
    <scope>NUCLEOTIDE SEQUENCE [LARGE SCALE GENOMIC DNA]</scope>
    <source>
        <strain evidence="8">ATCC 27377 / DSM 6068 / ICPB 4128</strain>
    </source>
</reference>
<comment type="subunit">
    <text evidence="5">Heterodimer of a catalytic subunit (MsrP) and a heme-binding subunit (MsrQ).</text>
</comment>
<evidence type="ECO:0000313" key="7">
    <source>
        <dbReference type="EMBL" id="ADB15944.1"/>
    </source>
</evidence>
<dbReference type="InterPro" id="IPR000572">
    <property type="entry name" value="OxRdtase_Mopterin-bd_dom"/>
</dbReference>
<feature type="binding site" evidence="5">
    <location>
        <position position="185"/>
    </location>
    <ligand>
        <name>Mo-molybdopterin</name>
        <dbReference type="ChEBI" id="CHEBI:71302"/>
    </ligand>
</feature>
<dbReference type="Gene3D" id="3.90.420.10">
    <property type="entry name" value="Oxidoreductase, molybdopterin-binding domain"/>
    <property type="match status" value="1"/>
</dbReference>
<evidence type="ECO:0000256" key="1">
    <source>
        <dbReference type="ARBA" id="ARBA00022505"/>
    </source>
</evidence>
<dbReference type="STRING" id="530564.Psta_1266"/>
<dbReference type="eggNOG" id="COG2041">
    <property type="taxonomic scope" value="Bacteria"/>
</dbReference>
<proteinExistence type="inferred from homology"/>
<comment type="function">
    <text evidence="5">Part of the MsrPQ system that repairs oxidized cell envelope proteins containing methionine sulfoxide residues (Met-O), using respiratory chain electrons. Thus protects these proteins from oxidative-stress damage caused by reactive species of oxygen and chlorine. MsrPQ is essential for the maintenance of envelope integrity under bleach stress, rescuing a wide series of structurally unrelated cell envelope proteins from methionine oxidation. The catalytic subunit MsrP is non-stereospecific, being able to reduce both (R-) and (S-) diastereoisomers of methionine sulfoxide.</text>
</comment>
<dbReference type="GO" id="GO:0046872">
    <property type="term" value="F:metal ion binding"/>
    <property type="evidence" value="ECO:0007669"/>
    <property type="project" value="UniProtKB-KW"/>
</dbReference>
<comment type="catalytic activity">
    <reaction evidence="5">
        <text>L-methionyl-[protein] + a quinone + H2O = L-methionyl-(S)-S-oxide-[protein] + a quinol</text>
        <dbReference type="Rhea" id="RHEA:51292"/>
        <dbReference type="Rhea" id="RHEA-COMP:12313"/>
        <dbReference type="Rhea" id="RHEA-COMP:12315"/>
        <dbReference type="ChEBI" id="CHEBI:15377"/>
        <dbReference type="ChEBI" id="CHEBI:16044"/>
        <dbReference type="ChEBI" id="CHEBI:24646"/>
        <dbReference type="ChEBI" id="CHEBI:44120"/>
        <dbReference type="ChEBI" id="CHEBI:132124"/>
    </reaction>
</comment>
<dbReference type="EC" id="1.8.5.-" evidence="5"/>
<comment type="similarity">
    <text evidence="5">Belongs to the MsrP family.</text>
</comment>
<dbReference type="OrthoDB" id="9778777at2"/>
<dbReference type="HOGENOM" id="CLU_045520_0_0_0"/>
<evidence type="ECO:0000256" key="3">
    <source>
        <dbReference type="ARBA" id="ARBA00022729"/>
    </source>
</evidence>
<feature type="binding site" evidence="5">
    <location>
        <position position="150"/>
    </location>
    <ligand>
        <name>Mo-molybdopterin</name>
        <dbReference type="ChEBI" id="CHEBI:71302"/>
    </ligand>
    <ligandPart>
        <name>Mo</name>
        <dbReference type="ChEBI" id="CHEBI:28685"/>
    </ligandPart>
</feature>
<dbReference type="AlphaFoldDB" id="D2QW69"/>
<dbReference type="InterPro" id="IPR022867">
    <property type="entry name" value="MsrP"/>
</dbReference>
<name>D2QW69_PIRSD</name>
<comment type="catalytic activity">
    <reaction evidence="5">
        <text>L-methionyl-[protein] + a quinone + H2O = L-methionyl-(R)-S-oxide-[protein] + a quinol</text>
        <dbReference type="Rhea" id="RHEA:51296"/>
        <dbReference type="Rhea" id="RHEA-COMP:12313"/>
        <dbReference type="Rhea" id="RHEA-COMP:12314"/>
        <dbReference type="ChEBI" id="CHEBI:15377"/>
        <dbReference type="ChEBI" id="CHEBI:16044"/>
        <dbReference type="ChEBI" id="CHEBI:24646"/>
        <dbReference type="ChEBI" id="CHEBI:45764"/>
        <dbReference type="ChEBI" id="CHEBI:132124"/>
    </reaction>
</comment>
<dbReference type="NCBIfam" id="NF003767">
    <property type="entry name" value="PRK05363.1"/>
    <property type="match status" value="1"/>
</dbReference>
<evidence type="ECO:0000313" key="8">
    <source>
        <dbReference type="Proteomes" id="UP000001887"/>
    </source>
</evidence>
<feature type="binding site" evidence="5">
    <location>
        <begin position="249"/>
        <end position="251"/>
    </location>
    <ligand>
        <name>Mo-molybdopterin</name>
        <dbReference type="ChEBI" id="CHEBI:71302"/>
    </ligand>
</feature>
<dbReference type="PANTHER" id="PTHR43032:SF3">
    <property type="entry name" value="PROTEIN-METHIONINE-SULFOXIDE REDUCTASE CATALYTIC SUBUNIT MSRP"/>
    <property type="match status" value="1"/>
</dbReference>
<keyword evidence="5" id="KW-0574">Periplasm</keyword>
<dbReference type="Proteomes" id="UP000001887">
    <property type="component" value="Chromosome"/>
</dbReference>
<evidence type="ECO:0000256" key="5">
    <source>
        <dbReference type="HAMAP-Rule" id="MF_01206"/>
    </source>
</evidence>
<keyword evidence="8" id="KW-1185">Reference proteome</keyword>
<protein>
    <recommendedName>
        <fullName evidence="5">Protein-methionine-sulfoxide reductase catalytic subunit MsrP</fullName>
        <ecNumber evidence="5">1.8.5.-</ecNumber>
    </recommendedName>
</protein>
<keyword evidence="2 5" id="KW-0479">Metal-binding</keyword>
<dbReference type="GO" id="GO:0016672">
    <property type="term" value="F:oxidoreductase activity, acting on a sulfur group of donors, quinone or similar compound as acceptor"/>
    <property type="evidence" value="ECO:0007669"/>
    <property type="project" value="UniProtKB-UniRule"/>
</dbReference>
<evidence type="ECO:0000256" key="2">
    <source>
        <dbReference type="ARBA" id="ARBA00022723"/>
    </source>
</evidence>
<sequence>MSQLLPDDQQQLEREVTPPELYFSRRKLLQGAVLAGTLVATGGIYRAASHSEEEKVSSEGVIEQLARPDQFSASALGPSDELTPEETIINYNNFYEFTTSKQGVARLARDFRTDGWSIKIDGLVDKPQTISLDDLMSLGPVEERIYRMRCVEAWSIVVPWAGIPLHRLLEKVQPQSTAKYVAFETLFDPVRMPNQNSGVLDWPYLEGLRLDEAMHPLTLLATGLYGKAMPPQDGAPVRLVIPWKYGFKGIKSIVRISLTATEPVSTWNRMAPYEYGFYANVNPEVPHPRWSQATEQRLGEFGRRDTLMFNGYGEQVASLYEGMNLEVNF</sequence>
<feature type="binding site" evidence="5">
    <location>
        <position position="92"/>
    </location>
    <ligand>
        <name>Mo-molybdopterin</name>
        <dbReference type="ChEBI" id="CHEBI:71302"/>
    </ligand>
</feature>
<dbReference type="EMBL" id="CP001848">
    <property type="protein sequence ID" value="ADB15944.1"/>
    <property type="molecule type" value="Genomic_DNA"/>
</dbReference>
<feature type="binding site" evidence="5">
    <location>
        <begin position="95"/>
        <end position="96"/>
    </location>
    <ligand>
        <name>Mo-molybdopterin</name>
        <dbReference type="ChEBI" id="CHEBI:71302"/>
    </ligand>
</feature>
<keyword evidence="4 5" id="KW-0560">Oxidoreductase</keyword>
<comment type="caution">
    <text evidence="5">Lacks conserved residue(s) required for the propagation of feature annotation.</text>
</comment>
<organism evidence="7 8">
    <name type="scientific">Pirellula staleyi (strain ATCC 27377 / DSM 6068 / ICPB 4128)</name>
    <name type="common">Pirella staleyi</name>
    <dbReference type="NCBI Taxonomy" id="530564"/>
    <lineage>
        <taxon>Bacteria</taxon>
        <taxon>Pseudomonadati</taxon>
        <taxon>Planctomycetota</taxon>
        <taxon>Planctomycetia</taxon>
        <taxon>Pirellulales</taxon>
        <taxon>Pirellulaceae</taxon>
        <taxon>Pirellula</taxon>
    </lineage>
</organism>
<feature type="domain" description="Oxidoreductase molybdopterin-binding" evidence="6">
    <location>
        <begin position="111"/>
        <end position="267"/>
    </location>
</feature>
<comment type="subcellular location">
    <subcellularLocation>
        <location evidence="5">Periplasm</location>
    </subcellularLocation>
    <text evidence="5">Is attached to the inner membrane when interacting with the MsrQ subunit.</text>
</comment>
<dbReference type="InterPro" id="IPR036374">
    <property type="entry name" value="OxRdtase_Mopterin-bd_sf"/>
</dbReference>
<accession>D2QW69</accession>
<dbReference type="PANTHER" id="PTHR43032">
    <property type="entry name" value="PROTEIN-METHIONINE-SULFOXIDE REDUCTASE"/>
    <property type="match status" value="1"/>
</dbReference>
<gene>
    <name evidence="5" type="primary">msrP</name>
    <name evidence="7" type="ordered locus">Psta_1266</name>
</gene>
<keyword evidence="3 5" id="KW-0732">Signal</keyword>
<comment type="cofactor">
    <cofactor evidence="5">
        <name>Mo-molybdopterin</name>
        <dbReference type="ChEBI" id="CHEBI:71302"/>
    </cofactor>
    <text evidence="5">Binds 1 Mo-molybdopterin (Mo-MPT) cofactor per subunit.</text>
</comment>
<dbReference type="GO" id="GO:0030091">
    <property type="term" value="P:protein repair"/>
    <property type="evidence" value="ECO:0007669"/>
    <property type="project" value="UniProtKB-UniRule"/>
</dbReference>
<evidence type="ECO:0000259" key="6">
    <source>
        <dbReference type="Pfam" id="PF00174"/>
    </source>
</evidence>
<evidence type="ECO:0000256" key="4">
    <source>
        <dbReference type="ARBA" id="ARBA00023002"/>
    </source>
</evidence>
<dbReference type="KEGG" id="psl:Psta_1266"/>
<dbReference type="Pfam" id="PF00174">
    <property type="entry name" value="Oxidored_molyb"/>
    <property type="match status" value="1"/>
</dbReference>
<feature type="binding site" evidence="5">
    <location>
        <position position="238"/>
    </location>
    <ligand>
        <name>Mo-molybdopterin</name>
        <dbReference type="ChEBI" id="CHEBI:71302"/>
    </ligand>
</feature>
<keyword evidence="1 5" id="KW-0500">Molybdenum</keyword>
<dbReference type="GO" id="GO:0042597">
    <property type="term" value="C:periplasmic space"/>
    <property type="evidence" value="ECO:0007669"/>
    <property type="project" value="UniProtKB-SubCell"/>
</dbReference>
<dbReference type="SUPFAM" id="SSF56524">
    <property type="entry name" value="Oxidoreductase molybdopterin-binding domain"/>
    <property type="match status" value="1"/>
</dbReference>